<keyword evidence="2" id="KW-0378">Hydrolase</keyword>
<dbReference type="PANTHER" id="PTHR35333">
    <property type="entry name" value="BETA-LACTAMASE"/>
    <property type="match status" value="1"/>
</dbReference>
<evidence type="ECO:0000313" key="3">
    <source>
        <dbReference type="Proteomes" id="UP000233343"/>
    </source>
</evidence>
<dbReference type="InterPro" id="IPR012338">
    <property type="entry name" value="Beta-lactam/transpept-like"/>
</dbReference>
<keyword evidence="3" id="KW-1185">Reference proteome</keyword>
<evidence type="ECO:0000259" key="1">
    <source>
        <dbReference type="Pfam" id="PF13354"/>
    </source>
</evidence>
<accession>A0A2N0ZJM9</accession>
<dbReference type="Proteomes" id="UP000233343">
    <property type="component" value="Unassembled WGS sequence"/>
</dbReference>
<dbReference type="AlphaFoldDB" id="A0A2N0ZJM9"/>
<dbReference type="InterPro" id="IPR045155">
    <property type="entry name" value="Beta-lactam_cat"/>
</dbReference>
<dbReference type="EMBL" id="PISD01000013">
    <property type="protein sequence ID" value="PKG29712.1"/>
    <property type="molecule type" value="Genomic_DNA"/>
</dbReference>
<comment type="caution">
    <text evidence="2">The sequence shown here is derived from an EMBL/GenBank/DDBJ whole genome shotgun (WGS) entry which is preliminary data.</text>
</comment>
<name>A0A2N0ZJM9_9BACI</name>
<dbReference type="Gene3D" id="3.40.710.10">
    <property type="entry name" value="DD-peptidase/beta-lactamase superfamily"/>
    <property type="match status" value="1"/>
</dbReference>
<proteinExistence type="predicted"/>
<dbReference type="GO" id="GO:0008800">
    <property type="term" value="F:beta-lactamase activity"/>
    <property type="evidence" value="ECO:0007669"/>
    <property type="project" value="InterPro"/>
</dbReference>
<sequence>MINWQPRPKKMDIKQLESEIKELAANLDGRASIYIESAAGVIDVDGHHSFSSASLIKVPILMAAFHQCEQNQLKMEEKLLVSTDRKVGGAGVLQALSNKLSMKLIDLLTLMIIVSDNTATNILIERLGMENINKYIHSLGMRNTLLQRKMMDTVALENGIDNKTTAADMVYALKSIKAKQLFSAENSNKMLEILSQQQFLKLADGIDLEYFTVASKTGELAGVQHDCAIISSQQTVLYAAVLIDELTLPETGKKTLLEIGKRLNGFLKEQ</sequence>
<gene>
    <name evidence="2" type="ORF">CWS20_07540</name>
</gene>
<organism evidence="2 3">
    <name type="scientific">Cytobacillus horneckiae</name>
    <dbReference type="NCBI Taxonomy" id="549687"/>
    <lineage>
        <taxon>Bacteria</taxon>
        <taxon>Bacillati</taxon>
        <taxon>Bacillota</taxon>
        <taxon>Bacilli</taxon>
        <taxon>Bacillales</taxon>
        <taxon>Bacillaceae</taxon>
        <taxon>Cytobacillus</taxon>
    </lineage>
</organism>
<feature type="domain" description="Beta-lactamase class A catalytic" evidence="1">
    <location>
        <begin position="41"/>
        <end position="239"/>
    </location>
</feature>
<dbReference type="SUPFAM" id="SSF56601">
    <property type="entry name" value="beta-lactamase/transpeptidase-like"/>
    <property type="match status" value="1"/>
</dbReference>
<dbReference type="GO" id="GO:0030655">
    <property type="term" value="P:beta-lactam antibiotic catabolic process"/>
    <property type="evidence" value="ECO:0007669"/>
    <property type="project" value="InterPro"/>
</dbReference>
<dbReference type="PANTHER" id="PTHR35333:SF3">
    <property type="entry name" value="BETA-LACTAMASE-TYPE TRANSPEPTIDASE FOLD CONTAINING PROTEIN"/>
    <property type="match status" value="1"/>
</dbReference>
<dbReference type="InterPro" id="IPR000871">
    <property type="entry name" value="Beta-lactam_class-A"/>
</dbReference>
<protein>
    <submittedName>
        <fullName evidence="2">Serine hydrolase</fullName>
    </submittedName>
</protein>
<dbReference type="RefSeq" id="WP_101226257.1">
    <property type="nucleotide sequence ID" value="NZ_JARMMB010000020.1"/>
</dbReference>
<reference evidence="2 3" key="1">
    <citation type="journal article" date="2010" name="Int. J. Syst. Evol. Microbiol.">
        <title>Bacillus horneckiae sp. nov., isolated from a spacecraft-assembly clean room.</title>
        <authorList>
            <person name="Vaishampayan P."/>
            <person name="Probst A."/>
            <person name="Krishnamurthi S."/>
            <person name="Ghosh S."/>
            <person name="Osman S."/>
            <person name="McDowall A."/>
            <person name="Ruckmani A."/>
            <person name="Mayilraj S."/>
            <person name="Venkateswaran K."/>
        </authorList>
    </citation>
    <scope>NUCLEOTIDE SEQUENCE [LARGE SCALE GENOMIC DNA]</scope>
    <source>
        <strain evidence="3">1PO1SC</strain>
    </source>
</reference>
<dbReference type="GO" id="GO:0046677">
    <property type="term" value="P:response to antibiotic"/>
    <property type="evidence" value="ECO:0007669"/>
    <property type="project" value="InterPro"/>
</dbReference>
<evidence type="ECO:0000313" key="2">
    <source>
        <dbReference type="EMBL" id="PKG29712.1"/>
    </source>
</evidence>
<dbReference type="Pfam" id="PF13354">
    <property type="entry name" value="Beta-lactamase2"/>
    <property type="match status" value="1"/>
</dbReference>